<sequence length="192" mass="21063">MAAGLALVGSEGDARADEARAIEGLIGAGDFREALSRCARAYAMPLGRLCMAFTGSQAESEELVQETLLAAFDAFPQYRAEGSVRAWLFGIARRICGRHTELRARREARLRLVHDTRPRPDASELALERERAERARAALARLKPSEREAVVLRFEAGLSFKEVAIACGIDEAAARKRVSRALARLRADLGEE</sequence>
<dbReference type="InterPro" id="IPR000838">
    <property type="entry name" value="RNA_pol_sigma70_ECF_CS"/>
</dbReference>
<reference evidence="9 12" key="2">
    <citation type="submission" date="2015-09" db="EMBL/GenBank/DDBJ databases">
        <title>Sorangium comparison.</title>
        <authorList>
            <person name="Zaburannyi N."/>
            <person name="Bunk B."/>
            <person name="Overmann J."/>
            <person name="Mueller R."/>
        </authorList>
    </citation>
    <scope>NUCLEOTIDE SEQUENCE [LARGE SCALE GENOMIC DNA]</scope>
    <source>
        <strain evidence="9 12">So ce836</strain>
    </source>
</reference>
<gene>
    <name evidence="10" type="ORF">BE21_17325</name>
    <name evidence="9" type="ORF">SOCE836_093670</name>
</gene>
<dbReference type="EMBL" id="JEME01000641">
    <property type="protein sequence ID" value="KYG09545.1"/>
    <property type="molecule type" value="Genomic_DNA"/>
</dbReference>
<reference evidence="10 11" key="1">
    <citation type="submission" date="2014-02" db="EMBL/GenBank/DDBJ databases">
        <title>The small core and large imbalanced accessory genome model reveals a collaborative survival strategy of Sorangium cellulosum strains in nature.</title>
        <authorList>
            <person name="Han K."/>
            <person name="Peng R."/>
            <person name="Blom J."/>
            <person name="Li Y.-Z."/>
        </authorList>
    </citation>
    <scope>NUCLEOTIDE SEQUENCE [LARGE SCALE GENOMIC DNA]</scope>
    <source>
        <strain evidence="10 11">So0007-03</strain>
    </source>
</reference>
<dbReference type="GO" id="GO:0016987">
    <property type="term" value="F:sigma factor activity"/>
    <property type="evidence" value="ECO:0007669"/>
    <property type="project" value="UniProtKB-KW"/>
</dbReference>
<dbReference type="InterPro" id="IPR036388">
    <property type="entry name" value="WH-like_DNA-bd_sf"/>
</dbReference>
<keyword evidence="3 6" id="KW-0731">Sigma factor</keyword>
<dbReference type="Pfam" id="PF04542">
    <property type="entry name" value="Sigma70_r2"/>
    <property type="match status" value="1"/>
</dbReference>
<evidence type="ECO:0000313" key="11">
    <source>
        <dbReference type="Proteomes" id="UP000075502"/>
    </source>
</evidence>
<evidence type="ECO:0000313" key="9">
    <source>
        <dbReference type="EMBL" id="AUX37145.1"/>
    </source>
</evidence>
<keyword evidence="2 6" id="KW-0805">Transcription regulation</keyword>
<dbReference type="Proteomes" id="UP000075502">
    <property type="component" value="Unassembled WGS sequence"/>
</dbReference>
<dbReference type="InterPro" id="IPR013249">
    <property type="entry name" value="RNA_pol_sigma70_r4_t2"/>
</dbReference>
<organism evidence="10 11">
    <name type="scientific">Sorangium cellulosum</name>
    <name type="common">Polyangium cellulosum</name>
    <dbReference type="NCBI Taxonomy" id="56"/>
    <lineage>
        <taxon>Bacteria</taxon>
        <taxon>Pseudomonadati</taxon>
        <taxon>Myxococcota</taxon>
        <taxon>Polyangia</taxon>
        <taxon>Polyangiales</taxon>
        <taxon>Polyangiaceae</taxon>
        <taxon>Sorangium</taxon>
    </lineage>
</organism>
<dbReference type="AlphaFoldDB" id="A0A150TXV5"/>
<dbReference type="SUPFAM" id="SSF88946">
    <property type="entry name" value="Sigma2 domain of RNA polymerase sigma factors"/>
    <property type="match status" value="1"/>
</dbReference>
<evidence type="ECO:0000256" key="5">
    <source>
        <dbReference type="ARBA" id="ARBA00023163"/>
    </source>
</evidence>
<dbReference type="Gene3D" id="1.10.1740.10">
    <property type="match status" value="1"/>
</dbReference>
<keyword evidence="5 6" id="KW-0804">Transcription</keyword>
<evidence type="ECO:0000256" key="6">
    <source>
        <dbReference type="RuleBase" id="RU000716"/>
    </source>
</evidence>
<dbReference type="Proteomes" id="UP000295497">
    <property type="component" value="Chromosome"/>
</dbReference>
<evidence type="ECO:0000313" key="12">
    <source>
        <dbReference type="Proteomes" id="UP000295497"/>
    </source>
</evidence>
<dbReference type="InterPro" id="IPR007627">
    <property type="entry name" value="RNA_pol_sigma70_r2"/>
</dbReference>
<proteinExistence type="inferred from homology"/>
<dbReference type="Gene3D" id="1.10.10.10">
    <property type="entry name" value="Winged helix-like DNA-binding domain superfamily/Winged helix DNA-binding domain"/>
    <property type="match status" value="1"/>
</dbReference>
<evidence type="ECO:0000256" key="1">
    <source>
        <dbReference type="ARBA" id="ARBA00010641"/>
    </source>
</evidence>
<dbReference type="SUPFAM" id="SSF88659">
    <property type="entry name" value="Sigma3 and sigma4 domains of RNA polymerase sigma factors"/>
    <property type="match status" value="1"/>
</dbReference>
<dbReference type="PROSITE" id="PS01063">
    <property type="entry name" value="SIGMA70_ECF"/>
    <property type="match status" value="1"/>
</dbReference>
<accession>A0A150TXV5</accession>
<dbReference type="NCBIfam" id="TIGR02937">
    <property type="entry name" value="sigma70-ECF"/>
    <property type="match status" value="1"/>
</dbReference>
<dbReference type="EMBL" id="CP012672">
    <property type="protein sequence ID" value="AUX37145.1"/>
    <property type="molecule type" value="Genomic_DNA"/>
</dbReference>
<evidence type="ECO:0000256" key="3">
    <source>
        <dbReference type="ARBA" id="ARBA00023082"/>
    </source>
</evidence>
<comment type="similarity">
    <text evidence="1 6">Belongs to the sigma-70 factor family. ECF subfamily.</text>
</comment>
<feature type="domain" description="RNA polymerase sigma-70 region 2" evidence="7">
    <location>
        <begin position="41"/>
        <end position="99"/>
    </location>
</feature>
<dbReference type="InterPro" id="IPR013325">
    <property type="entry name" value="RNA_pol_sigma_r2"/>
</dbReference>
<dbReference type="PANTHER" id="PTHR43133:SF8">
    <property type="entry name" value="RNA POLYMERASE SIGMA FACTOR HI_1459-RELATED"/>
    <property type="match status" value="1"/>
</dbReference>
<feature type="domain" description="RNA polymerase sigma factor 70 region 4 type 2" evidence="8">
    <location>
        <begin position="134"/>
        <end position="185"/>
    </location>
</feature>
<name>A0A150TXV5_SORCE</name>
<evidence type="ECO:0000256" key="2">
    <source>
        <dbReference type="ARBA" id="ARBA00023015"/>
    </source>
</evidence>
<evidence type="ECO:0000259" key="7">
    <source>
        <dbReference type="Pfam" id="PF04542"/>
    </source>
</evidence>
<dbReference type="Pfam" id="PF08281">
    <property type="entry name" value="Sigma70_r4_2"/>
    <property type="match status" value="1"/>
</dbReference>
<dbReference type="GO" id="GO:0003677">
    <property type="term" value="F:DNA binding"/>
    <property type="evidence" value="ECO:0007669"/>
    <property type="project" value="UniProtKB-KW"/>
</dbReference>
<evidence type="ECO:0000259" key="8">
    <source>
        <dbReference type="Pfam" id="PF08281"/>
    </source>
</evidence>
<evidence type="ECO:0000256" key="4">
    <source>
        <dbReference type="ARBA" id="ARBA00023125"/>
    </source>
</evidence>
<dbReference type="InterPro" id="IPR014284">
    <property type="entry name" value="RNA_pol_sigma-70_dom"/>
</dbReference>
<dbReference type="GO" id="GO:0006352">
    <property type="term" value="P:DNA-templated transcription initiation"/>
    <property type="evidence" value="ECO:0007669"/>
    <property type="project" value="InterPro"/>
</dbReference>
<dbReference type="CDD" id="cd06171">
    <property type="entry name" value="Sigma70_r4"/>
    <property type="match status" value="1"/>
</dbReference>
<evidence type="ECO:0000313" key="10">
    <source>
        <dbReference type="EMBL" id="KYG09545.1"/>
    </source>
</evidence>
<dbReference type="InterPro" id="IPR039425">
    <property type="entry name" value="RNA_pol_sigma-70-like"/>
</dbReference>
<dbReference type="PANTHER" id="PTHR43133">
    <property type="entry name" value="RNA POLYMERASE ECF-TYPE SIGMA FACTO"/>
    <property type="match status" value="1"/>
</dbReference>
<protein>
    <recommendedName>
        <fullName evidence="6">RNA polymerase sigma factor</fullName>
    </recommendedName>
</protein>
<keyword evidence="4 6" id="KW-0238">DNA-binding</keyword>
<dbReference type="InterPro" id="IPR013324">
    <property type="entry name" value="RNA_pol_sigma_r3/r4-like"/>
</dbReference>
<dbReference type="RefSeq" id="WP_044989539.1">
    <property type="nucleotide sequence ID" value="NZ_CP012672.1"/>
</dbReference>